<gene>
    <name evidence="2" type="ORF">PHET_11052</name>
</gene>
<name>A0A8J4WL98_9TREM</name>
<proteinExistence type="predicted"/>
<dbReference type="OrthoDB" id="10468744at2759"/>
<evidence type="ECO:0000313" key="2">
    <source>
        <dbReference type="EMBL" id="KAF5394570.1"/>
    </source>
</evidence>
<organism evidence="2 3">
    <name type="scientific">Paragonimus heterotremus</name>
    <dbReference type="NCBI Taxonomy" id="100268"/>
    <lineage>
        <taxon>Eukaryota</taxon>
        <taxon>Metazoa</taxon>
        <taxon>Spiralia</taxon>
        <taxon>Lophotrochozoa</taxon>
        <taxon>Platyhelminthes</taxon>
        <taxon>Trematoda</taxon>
        <taxon>Digenea</taxon>
        <taxon>Plagiorchiida</taxon>
        <taxon>Troglotremata</taxon>
        <taxon>Troglotrematidae</taxon>
        <taxon>Paragonimus</taxon>
    </lineage>
</organism>
<reference evidence="2" key="1">
    <citation type="submission" date="2019-05" db="EMBL/GenBank/DDBJ databases">
        <title>Annotation for the trematode Paragonimus heterotremus.</title>
        <authorList>
            <person name="Choi Y.-J."/>
        </authorList>
    </citation>
    <scope>NUCLEOTIDE SEQUENCE</scope>
    <source>
        <strain evidence="2">LC</strain>
    </source>
</reference>
<dbReference type="EMBL" id="LUCH01018149">
    <property type="protein sequence ID" value="KAF5394570.1"/>
    <property type="molecule type" value="Genomic_DNA"/>
</dbReference>
<feature type="compositionally biased region" description="Polar residues" evidence="1">
    <location>
        <begin position="183"/>
        <end position="200"/>
    </location>
</feature>
<evidence type="ECO:0000313" key="3">
    <source>
        <dbReference type="Proteomes" id="UP000748531"/>
    </source>
</evidence>
<feature type="compositionally biased region" description="Pro residues" evidence="1">
    <location>
        <begin position="170"/>
        <end position="179"/>
    </location>
</feature>
<feature type="compositionally biased region" description="Polar residues" evidence="1">
    <location>
        <begin position="231"/>
        <end position="240"/>
    </location>
</feature>
<feature type="region of interest" description="Disordered" evidence="1">
    <location>
        <begin position="163"/>
        <end position="258"/>
    </location>
</feature>
<keyword evidence="3" id="KW-1185">Reference proteome</keyword>
<dbReference type="AlphaFoldDB" id="A0A8J4WL98"/>
<evidence type="ECO:0000256" key="1">
    <source>
        <dbReference type="SAM" id="MobiDB-lite"/>
    </source>
</evidence>
<dbReference type="Proteomes" id="UP000748531">
    <property type="component" value="Unassembled WGS sequence"/>
</dbReference>
<sequence>MRGTSKAAIYRHRKHLLQQMPCCCNPNFSMWDHLRGCPKSELKSMVMKFCLTFTDSAADIVPVATTTGTSVEGPVARRRTLRHVLRPWERYVALNRLRTFTEDLAFCLQQSRTRMTHQSMFLGVLRIHHPTLPRDPRTLMSTLRHCPKRHTGSGVRVHLMDSSRQAPSVYPDPPLPALPQPIMFNSPQRSPIAKPSTTRSPVYDDLPPPLIPKAAATHSPFRASRSDILSPLSTRMPTNTSSSDKSDSVCVSSPRCHS</sequence>
<feature type="compositionally biased region" description="Low complexity" evidence="1">
    <location>
        <begin position="248"/>
        <end position="258"/>
    </location>
</feature>
<comment type="caution">
    <text evidence="2">The sequence shown here is derived from an EMBL/GenBank/DDBJ whole genome shotgun (WGS) entry which is preliminary data.</text>
</comment>
<protein>
    <submittedName>
        <fullName evidence="2">Uncharacterized protein</fullName>
    </submittedName>
</protein>
<accession>A0A8J4WL98</accession>